<evidence type="ECO:0000259" key="3">
    <source>
        <dbReference type="Pfam" id="PF00266"/>
    </source>
</evidence>
<protein>
    <submittedName>
        <fullName evidence="4">Cysteine desulfurase</fullName>
    </submittedName>
</protein>
<evidence type="ECO:0000256" key="1">
    <source>
        <dbReference type="ARBA" id="ARBA00001933"/>
    </source>
</evidence>
<evidence type="ECO:0000256" key="2">
    <source>
        <dbReference type="ARBA" id="ARBA00022898"/>
    </source>
</evidence>
<dbReference type="InterPro" id="IPR015424">
    <property type="entry name" value="PyrdxlP-dep_Trfase"/>
</dbReference>
<comment type="cofactor">
    <cofactor evidence="1">
        <name>pyridoxal 5'-phosphate</name>
        <dbReference type="ChEBI" id="CHEBI:597326"/>
    </cofactor>
</comment>
<dbReference type="Gene3D" id="3.90.1150.10">
    <property type="entry name" value="Aspartate Aminotransferase, domain 1"/>
    <property type="match status" value="1"/>
</dbReference>
<dbReference type="Proteomes" id="UP000823611">
    <property type="component" value="Unassembled WGS sequence"/>
</dbReference>
<organism evidence="4 5">
    <name type="scientific">Candidatus Fimicola merdigallinarum</name>
    <dbReference type="NCBI Taxonomy" id="2840819"/>
    <lineage>
        <taxon>Bacteria</taxon>
        <taxon>Bacillati</taxon>
        <taxon>Bacillota</taxon>
        <taxon>Clostridia</taxon>
        <taxon>Lachnospirales</taxon>
        <taxon>Lachnospiraceae</taxon>
        <taxon>Lachnospiraceae incertae sedis</taxon>
        <taxon>Candidatus Fimicola</taxon>
    </lineage>
</organism>
<evidence type="ECO:0000313" key="5">
    <source>
        <dbReference type="Proteomes" id="UP000823611"/>
    </source>
</evidence>
<dbReference type="PANTHER" id="PTHR11601:SF50">
    <property type="entry name" value="CYSTEINE DESULFURASE ISCS 2-RELATED"/>
    <property type="match status" value="1"/>
</dbReference>
<sequence>MIYFDNSATTKTLESSAEIMKNVLVDQYFNPASASKKGLETSELIRNSAKSIANVINCDYEEIYFTSGGTEGDNWAIFGTAKGYARSGKHIITTKTEHPAVLEPLKILESEGFEVSYLSVDEKGYINIDELESLIRKDTILVSIIFSNNETGTVQDMERIGSVIKSKNPETIFHTDAVQSFGKCLIDVKKMKIDILTASGHKFNAPKGTGFNYMKKGLKVKPLVYGGGQQRGQRSGTENPAMAMALADAVVNAYENLENSNNSVMQVKEALWYGIVENIPDVKINGEEIGNSNPYVLNVGFKNIRSEVLLHALEEKDIYVSAGSACDSRKKSLSNVLLAMGVTEDFIEGSIRFSFSRFNTVSEALKCVEALCSIVPMLRRVQMMRR</sequence>
<accession>A0A9D9DY22</accession>
<dbReference type="PIRSF" id="PIRSF005572">
    <property type="entry name" value="NifS"/>
    <property type="match status" value="1"/>
</dbReference>
<gene>
    <name evidence="4" type="ORF">IAC55_04500</name>
</gene>
<dbReference type="PANTHER" id="PTHR11601">
    <property type="entry name" value="CYSTEINE DESULFURYLASE FAMILY MEMBER"/>
    <property type="match status" value="1"/>
</dbReference>
<dbReference type="Pfam" id="PF00266">
    <property type="entry name" value="Aminotran_5"/>
    <property type="match status" value="1"/>
</dbReference>
<dbReference type="InterPro" id="IPR016454">
    <property type="entry name" value="Cysteine_dSase"/>
</dbReference>
<dbReference type="GO" id="GO:0003824">
    <property type="term" value="F:catalytic activity"/>
    <property type="evidence" value="ECO:0007669"/>
    <property type="project" value="UniProtKB-ARBA"/>
</dbReference>
<dbReference type="AlphaFoldDB" id="A0A9D9DY22"/>
<dbReference type="Gene3D" id="1.10.260.50">
    <property type="match status" value="1"/>
</dbReference>
<feature type="domain" description="Aminotransferase class V" evidence="3">
    <location>
        <begin position="2"/>
        <end position="363"/>
    </location>
</feature>
<dbReference type="InterPro" id="IPR000192">
    <property type="entry name" value="Aminotrans_V_dom"/>
</dbReference>
<proteinExistence type="predicted"/>
<dbReference type="Gene3D" id="3.40.640.10">
    <property type="entry name" value="Type I PLP-dependent aspartate aminotransferase-like (Major domain)"/>
    <property type="match status" value="1"/>
</dbReference>
<reference evidence="4" key="1">
    <citation type="submission" date="2020-10" db="EMBL/GenBank/DDBJ databases">
        <authorList>
            <person name="Gilroy R."/>
        </authorList>
    </citation>
    <scope>NUCLEOTIDE SEQUENCE</scope>
    <source>
        <strain evidence="4">F6-4510</strain>
    </source>
</reference>
<comment type="caution">
    <text evidence="4">The sequence shown here is derived from an EMBL/GenBank/DDBJ whole genome shotgun (WGS) entry which is preliminary data.</text>
</comment>
<dbReference type="InterPro" id="IPR015421">
    <property type="entry name" value="PyrdxlP-dep_Trfase_major"/>
</dbReference>
<dbReference type="SUPFAM" id="SSF53383">
    <property type="entry name" value="PLP-dependent transferases"/>
    <property type="match status" value="1"/>
</dbReference>
<reference evidence="4" key="2">
    <citation type="journal article" date="2021" name="PeerJ">
        <title>Extensive microbial diversity within the chicken gut microbiome revealed by metagenomics and culture.</title>
        <authorList>
            <person name="Gilroy R."/>
            <person name="Ravi A."/>
            <person name="Getino M."/>
            <person name="Pursley I."/>
            <person name="Horton D.L."/>
            <person name="Alikhan N.F."/>
            <person name="Baker D."/>
            <person name="Gharbi K."/>
            <person name="Hall N."/>
            <person name="Watson M."/>
            <person name="Adriaenssens E.M."/>
            <person name="Foster-Nyarko E."/>
            <person name="Jarju S."/>
            <person name="Secka A."/>
            <person name="Antonio M."/>
            <person name="Oren A."/>
            <person name="Chaudhuri R.R."/>
            <person name="La Ragione R."/>
            <person name="Hildebrand F."/>
            <person name="Pallen M.J."/>
        </authorList>
    </citation>
    <scope>NUCLEOTIDE SEQUENCE</scope>
    <source>
        <strain evidence="4">F6-4510</strain>
    </source>
</reference>
<name>A0A9D9DY22_9FIRM</name>
<keyword evidence="2" id="KW-0663">Pyridoxal phosphate</keyword>
<dbReference type="InterPro" id="IPR015422">
    <property type="entry name" value="PyrdxlP-dep_Trfase_small"/>
</dbReference>
<evidence type="ECO:0000313" key="4">
    <source>
        <dbReference type="EMBL" id="MBO8434566.1"/>
    </source>
</evidence>
<dbReference type="EMBL" id="JADIMX010000085">
    <property type="protein sequence ID" value="MBO8434566.1"/>
    <property type="molecule type" value="Genomic_DNA"/>
</dbReference>